<reference evidence="2" key="1">
    <citation type="submission" date="2020-04" db="EMBL/GenBank/DDBJ databases">
        <authorList>
            <person name="Alioto T."/>
            <person name="Alioto T."/>
            <person name="Gomez Garrido J."/>
        </authorList>
    </citation>
    <scope>NUCLEOTIDE SEQUENCE</scope>
    <source>
        <strain evidence="2">A484AB</strain>
    </source>
</reference>
<dbReference type="PANTHER" id="PTHR47331">
    <property type="entry name" value="PHD-TYPE DOMAIN-CONTAINING PROTEIN"/>
    <property type="match status" value="1"/>
</dbReference>
<gene>
    <name evidence="2" type="ORF">PACLA_8A011544</name>
</gene>
<sequence>MTPNLLLADIQKAFLQIGVKKTDRDAFRFLFEIDEKEEHFRFARLPFGVEASPFLLGATLGYHLEQQPTGFEETVTALKENTYVDNIMKTGRDTDDLRKFKEESSIILEDAKFPIHKWESNIACLEDENMPNPSKILGHVWDKQEDTLEFEAATMPENQPITKRSILSRLGRVHDPLGMVSPTMAEGKLIFRDASEERKGWNAEVSESLKRKWIKWNNQMKNVKVPRAITKKSDVIEGIQLHLFADASNLACCAATVAVVEHKSGTLKGLLTSKSRISKKNTTIPRLELVSGQMAANMARNLYHALLRLPVKSKIDNQISNNEIHIDGFNIIRKDRNRFGGGVVLYVRQNISFSDRIDLIPDELEMVCIELSLPYNKSLLISTWYRPPNPPTNKFDYWASFLAKCDNEDKELILIGDLNCDASKTIPDPHTCKLQFLCSLYQIDQLIKESTRLTPKSATLIDLILTNRPENISRSGVIHLGISDHSLVYAVRKFTLPNGRQKIRQVRTFKNFVENDFIRDVSQLPWEMVYQFGDPNLCWQVWKSLLLDALNRHAPLRHKRIRNTPVPWINPQIKELMRKRDYHKKKAIKYDSESQGELYKTLRNEVNINMRKAKSKYFCDKIQASSQMGDSKSGWAWINSLLGRKHKNANINELKVNDDIISDDKSITETLNEYFINIGMKMAAESACQRTDALNDQVIYESTVLLPKENFHFADITIDSVSKRLQKLNVSKAT</sequence>
<dbReference type="InterPro" id="IPR043128">
    <property type="entry name" value="Rev_trsase/Diguanyl_cyclase"/>
</dbReference>
<evidence type="ECO:0000313" key="3">
    <source>
        <dbReference type="Proteomes" id="UP001152795"/>
    </source>
</evidence>
<feature type="domain" description="Endonuclease/exonuclease/phosphatase" evidence="1">
    <location>
        <begin position="336"/>
        <end position="485"/>
    </location>
</feature>
<organism evidence="2 3">
    <name type="scientific">Paramuricea clavata</name>
    <name type="common">Red gorgonian</name>
    <name type="synonym">Violescent sea-whip</name>
    <dbReference type="NCBI Taxonomy" id="317549"/>
    <lineage>
        <taxon>Eukaryota</taxon>
        <taxon>Metazoa</taxon>
        <taxon>Cnidaria</taxon>
        <taxon>Anthozoa</taxon>
        <taxon>Octocorallia</taxon>
        <taxon>Malacalcyonacea</taxon>
        <taxon>Plexauridae</taxon>
        <taxon>Paramuricea</taxon>
    </lineage>
</organism>
<evidence type="ECO:0000259" key="1">
    <source>
        <dbReference type="Pfam" id="PF03372"/>
    </source>
</evidence>
<protein>
    <recommendedName>
        <fullName evidence="1">Endonuclease/exonuclease/phosphatase domain-containing protein</fullName>
    </recommendedName>
</protein>
<dbReference type="InterPro" id="IPR036691">
    <property type="entry name" value="Endo/exonu/phosph_ase_sf"/>
</dbReference>
<dbReference type="Gene3D" id="3.30.70.270">
    <property type="match status" value="1"/>
</dbReference>
<name>A0A6S7HU88_PARCT</name>
<dbReference type="GO" id="GO:0003824">
    <property type="term" value="F:catalytic activity"/>
    <property type="evidence" value="ECO:0007669"/>
    <property type="project" value="InterPro"/>
</dbReference>
<dbReference type="Gene3D" id="3.60.10.10">
    <property type="entry name" value="Endonuclease/exonuclease/phosphatase"/>
    <property type="match status" value="1"/>
</dbReference>
<accession>A0A6S7HU88</accession>
<dbReference type="InterPro" id="IPR005135">
    <property type="entry name" value="Endo/exonuclease/phosphatase"/>
</dbReference>
<dbReference type="AlphaFoldDB" id="A0A6S7HU88"/>
<feature type="non-terminal residue" evidence="2">
    <location>
        <position position="734"/>
    </location>
</feature>
<dbReference type="InterPro" id="IPR043502">
    <property type="entry name" value="DNA/RNA_pol_sf"/>
</dbReference>
<dbReference type="OrthoDB" id="10068389at2759"/>
<dbReference type="Pfam" id="PF03372">
    <property type="entry name" value="Exo_endo_phos"/>
    <property type="match status" value="1"/>
</dbReference>
<dbReference type="EMBL" id="CACRXK020005648">
    <property type="protein sequence ID" value="CAB4006930.1"/>
    <property type="molecule type" value="Genomic_DNA"/>
</dbReference>
<comment type="caution">
    <text evidence="2">The sequence shown here is derived from an EMBL/GenBank/DDBJ whole genome shotgun (WGS) entry which is preliminary data.</text>
</comment>
<dbReference type="SUPFAM" id="SSF56672">
    <property type="entry name" value="DNA/RNA polymerases"/>
    <property type="match status" value="1"/>
</dbReference>
<evidence type="ECO:0000313" key="2">
    <source>
        <dbReference type="EMBL" id="CAB4006930.1"/>
    </source>
</evidence>
<dbReference type="Proteomes" id="UP001152795">
    <property type="component" value="Unassembled WGS sequence"/>
</dbReference>
<dbReference type="Pfam" id="PF05380">
    <property type="entry name" value="Peptidase_A17"/>
    <property type="match status" value="1"/>
</dbReference>
<proteinExistence type="predicted"/>
<dbReference type="Gene3D" id="3.10.10.10">
    <property type="entry name" value="HIV Type 1 Reverse Transcriptase, subunit A, domain 1"/>
    <property type="match status" value="1"/>
</dbReference>
<dbReference type="SUPFAM" id="SSF56219">
    <property type="entry name" value="DNase I-like"/>
    <property type="match status" value="1"/>
</dbReference>
<dbReference type="InterPro" id="IPR008042">
    <property type="entry name" value="Retrotrans_Pao"/>
</dbReference>
<keyword evidence="3" id="KW-1185">Reference proteome</keyword>